<evidence type="ECO:0000313" key="2">
    <source>
        <dbReference type="EMBL" id="XBY25844.1"/>
    </source>
</evidence>
<protein>
    <submittedName>
        <fullName evidence="2">SymE family type I addiction module toxin</fullName>
    </submittedName>
</protein>
<dbReference type="EMBL" id="CP158490">
    <property type="protein sequence ID" value="XBY25844.1"/>
    <property type="molecule type" value="Genomic_DNA"/>
</dbReference>
<dbReference type="Pfam" id="PF08845">
    <property type="entry name" value="SymE_toxin"/>
    <property type="match status" value="1"/>
</dbReference>
<dbReference type="GO" id="GO:0003723">
    <property type="term" value="F:RNA binding"/>
    <property type="evidence" value="ECO:0007669"/>
    <property type="project" value="InterPro"/>
</dbReference>
<organism evidence="2">
    <name type="scientific">Pseudomonas sp. W17</name>
    <dbReference type="NCBI Taxonomy" id="3144407"/>
    <lineage>
        <taxon>Bacteria</taxon>
        <taxon>Pseudomonadati</taxon>
        <taxon>Pseudomonadota</taxon>
        <taxon>Gammaproteobacteria</taxon>
        <taxon>Pseudomonadales</taxon>
        <taxon>Pseudomonadaceae</taxon>
        <taxon>Pseudomonas</taxon>
    </lineage>
</organism>
<dbReference type="RefSeq" id="WP_350404408.1">
    <property type="nucleotide sequence ID" value="NZ_CP158490.1"/>
</dbReference>
<dbReference type="GO" id="GO:0005737">
    <property type="term" value="C:cytoplasm"/>
    <property type="evidence" value="ECO:0007669"/>
    <property type="project" value="InterPro"/>
</dbReference>
<proteinExistence type="predicted"/>
<name>A0AAU7X052_9PSED</name>
<sequence>MAKADHRAALPKTERFATIAADVYPPLGDSEYPQHRLVPWLRLRGHWLQQAGFEVNQKIRIEVSKNRLVITAE</sequence>
<dbReference type="InterPro" id="IPR014944">
    <property type="entry name" value="Toxin_SymE-like"/>
</dbReference>
<dbReference type="GO" id="GO:0016070">
    <property type="term" value="P:RNA metabolic process"/>
    <property type="evidence" value="ECO:0007669"/>
    <property type="project" value="InterPro"/>
</dbReference>
<feature type="domain" description="Toxin SymE-like" evidence="1">
    <location>
        <begin position="35"/>
        <end position="72"/>
    </location>
</feature>
<accession>A0AAU7X052</accession>
<gene>
    <name evidence="2" type="ORF">ABCR88_08405</name>
</gene>
<reference evidence="2" key="1">
    <citation type="submission" date="2024-06" db="EMBL/GenBank/DDBJ databases">
        <authorList>
            <person name="Wu L."/>
        </authorList>
    </citation>
    <scope>NUCLEOTIDE SEQUENCE</scope>
    <source>
        <strain evidence="2">W17</strain>
    </source>
</reference>
<evidence type="ECO:0000259" key="1">
    <source>
        <dbReference type="Pfam" id="PF08845"/>
    </source>
</evidence>
<dbReference type="GO" id="GO:0016788">
    <property type="term" value="F:hydrolase activity, acting on ester bonds"/>
    <property type="evidence" value="ECO:0007669"/>
    <property type="project" value="InterPro"/>
</dbReference>
<dbReference type="AlphaFoldDB" id="A0AAU7X052"/>